<protein>
    <submittedName>
        <fullName evidence="2">5483_t:CDS:1</fullName>
    </submittedName>
</protein>
<evidence type="ECO:0000313" key="3">
    <source>
        <dbReference type="Proteomes" id="UP000789706"/>
    </source>
</evidence>
<dbReference type="AlphaFoldDB" id="A0A9N9BDJ2"/>
<dbReference type="EMBL" id="CAJVPK010000943">
    <property type="protein sequence ID" value="CAG8561063.1"/>
    <property type="molecule type" value="Genomic_DNA"/>
</dbReference>
<accession>A0A9N9BDJ2</accession>
<gene>
    <name evidence="2" type="ORF">DEBURN_LOCUS7592</name>
</gene>
<name>A0A9N9BDJ2_9GLOM</name>
<keyword evidence="3" id="KW-1185">Reference proteome</keyword>
<reference evidence="2" key="1">
    <citation type="submission" date="2021-06" db="EMBL/GenBank/DDBJ databases">
        <authorList>
            <person name="Kallberg Y."/>
            <person name="Tangrot J."/>
            <person name="Rosling A."/>
        </authorList>
    </citation>
    <scope>NUCLEOTIDE SEQUENCE</scope>
    <source>
        <strain evidence="2">AZ414A</strain>
    </source>
</reference>
<proteinExistence type="predicted"/>
<comment type="caution">
    <text evidence="2">The sequence shown here is derived from an EMBL/GenBank/DDBJ whole genome shotgun (WGS) entry which is preliminary data.</text>
</comment>
<organism evidence="2 3">
    <name type="scientific">Diversispora eburnea</name>
    <dbReference type="NCBI Taxonomy" id="1213867"/>
    <lineage>
        <taxon>Eukaryota</taxon>
        <taxon>Fungi</taxon>
        <taxon>Fungi incertae sedis</taxon>
        <taxon>Mucoromycota</taxon>
        <taxon>Glomeromycotina</taxon>
        <taxon>Glomeromycetes</taxon>
        <taxon>Diversisporales</taxon>
        <taxon>Diversisporaceae</taxon>
        <taxon>Diversispora</taxon>
    </lineage>
</organism>
<feature type="region of interest" description="Disordered" evidence="1">
    <location>
        <begin position="55"/>
        <end position="77"/>
    </location>
</feature>
<sequence length="77" mass="9423">MRRFIINQRFRQLNTFYNFHRQIENVPIRNIRFYHISPRDLFINKDNGQYSVNQARKFSQSKVNEHKEVEPPKEGEG</sequence>
<evidence type="ECO:0000256" key="1">
    <source>
        <dbReference type="SAM" id="MobiDB-lite"/>
    </source>
</evidence>
<evidence type="ECO:0000313" key="2">
    <source>
        <dbReference type="EMBL" id="CAG8561063.1"/>
    </source>
</evidence>
<feature type="compositionally biased region" description="Basic and acidic residues" evidence="1">
    <location>
        <begin position="63"/>
        <end position="77"/>
    </location>
</feature>
<dbReference type="Proteomes" id="UP000789706">
    <property type="component" value="Unassembled WGS sequence"/>
</dbReference>